<dbReference type="Gene3D" id="3.30.70.580">
    <property type="entry name" value="Pseudouridine synthase I, catalytic domain, N-terminal subdomain"/>
    <property type="match status" value="1"/>
</dbReference>
<comment type="subunit">
    <text evidence="4">Homodimer.</text>
</comment>
<reference evidence="7 8" key="1">
    <citation type="journal article" date="2024" name="Chem. Sci.">
        <title>Discovery of megapolipeptins by genome mining of a Burkholderiales bacteria collection.</title>
        <authorList>
            <person name="Paulo B.S."/>
            <person name="Recchia M.J.J."/>
            <person name="Lee S."/>
            <person name="Fergusson C.H."/>
            <person name="Romanowski S.B."/>
            <person name="Hernandez A."/>
            <person name="Krull N."/>
            <person name="Liu D.Y."/>
            <person name="Cavanagh H."/>
            <person name="Bos A."/>
            <person name="Gray C.A."/>
            <person name="Murphy B.T."/>
            <person name="Linington R.G."/>
            <person name="Eustaquio A.S."/>
        </authorList>
    </citation>
    <scope>NUCLEOTIDE SEQUENCE [LARGE SCALE GENOMIC DNA]</scope>
    <source>
        <strain evidence="7 8">RL21-008-BIB-A</strain>
    </source>
</reference>
<comment type="catalytic activity">
    <reaction evidence="4 5">
        <text>uridine(38/39/40) in tRNA = pseudouridine(38/39/40) in tRNA</text>
        <dbReference type="Rhea" id="RHEA:22376"/>
        <dbReference type="Rhea" id="RHEA-COMP:10085"/>
        <dbReference type="Rhea" id="RHEA-COMP:10087"/>
        <dbReference type="ChEBI" id="CHEBI:65314"/>
        <dbReference type="ChEBI" id="CHEBI:65315"/>
        <dbReference type="EC" id="5.4.99.12"/>
    </reaction>
</comment>
<dbReference type="HAMAP" id="MF_00171">
    <property type="entry name" value="TruA"/>
    <property type="match status" value="1"/>
</dbReference>
<comment type="function">
    <text evidence="4">Formation of pseudouridine at positions 38, 39 and 40 in the anticodon stem and loop of transfer RNAs.</text>
</comment>
<dbReference type="Pfam" id="PF01416">
    <property type="entry name" value="PseudoU_synth_1"/>
    <property type="match status" value="1"/>
</dbReference>
<dbReference type="InterPro" id="IPR020094">
    <property type="entry name" value="TruA/RsuA/RluB/E/F_N"/>
</dbReference>
<dbReference type="CDD" id="cd02570">
    <property type="entry name" value="PseudoU_synth_EcTruA"/>
    <property type="match status" value="1"/>
</dbReference>
<comment type="caution">
    <text evidence="4">Lacks conserved residue(s) required for the propagation of feature annotation.</text>
</comment>
<dbReference type="RefSeq" id="WP_408158846.1">
    <property type="nucleotide sequence ID" value="NZ_JAQQFM010000006.1"/>
</dbReference>
<sequence>MSSAAAPAPANAGPGIKVEESANSGHALRRVVLGVQYDGAAWQGWQTQLHRLTVQDQLEQALQRFTLTEIGTVCAGRTDSGVHALEQVVHFDTEIARDLFSWVRGVNAFLPPSIAVQWACELPYVDDATLVAGVGADRNRTAAAQPSGQIGQFGEFGEFGFHARFSATARTYHYVLYNNPVRSPLLAGKAGFTFRPLDAERMQRAALALVGEHDFSSFRAVECQAKTPVRTMESLSVRRHGDMVVFTLKANAFLHHMVRNIVGSLIFVGDGRKEPEWIAQLLAQRDRSLAAPTFMPDGLYLAHVDYPAHWQLPQQLRSWPWI</sequence>
<evidence type="ECO:0000259" key="6">
    <source>
        <dbReference type="Pfam" id="PF01416"/>
    </source>
</evidence>
<dbReference type="PANTHER" id="PTHR11142">
    <property type="entry name" value="PSEUDOURIDYLATE SYNTHASE"/>
    <property type="match status" value="1"/>
</dbReference>
<name>A0ABW9AA02_9BURK</name>
<protein>
    <recommendedName>
        <fullName evidence="4">tRNA pseudouridine synthase A</fullName>
        <ecNumber evidence="4">5.4.99.12</ecNumber>
    </recommendedName>
    <alternativeName>
        <fullName evidence="4">tRNA pseudouridine(38-40) synthase</fullName>
    </alternativeName>
    <alternativeName>
        <fullName evidence="4">tRNA pseudouridylate synthase I</fullName>
    </alternativeName>
    <alternativeName>
        <fullName evidence="4">tRNA-uridine isomerase I</fullName>
    </alternativeName>
</protein>
<dbReference type="InterPro" id="IPR020095">
    <property type="entry name" value="PsdUridine_synth_TruA_C"/>
</dbReference>
<evidence type="ECO:0000313" key="7">
    <source>
        <dbReference type="EMBL" id="MFL9925658.1"/>
    </source>
</evidence>
<feature type="active site" description="Nucleophile" evidence="4">
    <location>
        <position position="79"/>
    </location>
</feature>
<gene>
    <name evidence="4" type="primary">truA</name>
    <name evidence="7" type="ORF">PQR62_15365</name>
</gene>
<dbReference type="InterPro" id="IPR020103">
    <property type="entry name" value="PsdUridine_synth_cat_dom_sf"/>
</dbReference>
<dbReference type="EMBL" id="JAQQFM010000006">
    <property type="protein sequence ID" value="MFL9925658.1"/>
    <property type="molecule type" value="Genomic_DNA"/>
</dbReference>
<keyword evidence="3 4" id="KW-0413">Isomerase</keyword>
<dbReference type="EC" id="5.4.99.12" evidence="4"/>
<dbReference type="InterPro" id="IPR020097">
    <property type="entry name" value="PsdUridine_synth_TruA_a/b_dom"/>
</dbReference>
<proteinExistence type="inferred from homology"/>
<comment type="caution">
    <text evidence="7">The sequence shown here is derived from an EMBL/GenBank/DDBJ whole genome shotgun (WGS) entry which is preliminary data.</text>
</comment>
<evidence type="ECO:0000313" key="8">
    <source>
        <dbReference type="Proteomes" id="UP001629246"/>
    </source>
</evidence>
<organism evidence="7 8">
    <name type="scientific">Herbaspirillum lusitanum</name>
    <dbReference type="NCBI Taxonomy" id="213312"/>
    <lineage>
        <taxon>Bacteria</taxon>
        <taxon>Pseudomonadati</taxon>
        <taxon>Pseudomonadota</taxon>
        <taxon>Betaproteobacteria</taxon>
        <taxon>Burkholderiales</taxon>
        <taxon>Oxalobacteraceae</taxon>
        <taxon>Herbaspirillum</taxon>
    </lineage>
</organism>
<evidence type="ECO:0000256" key="2">
    <source>
        <dbReference type="ARBA" id="ARBA00022694"/>
    </source>
</evidence>
<feature type="binding site" evidence="4">
    <location>
        <position position="172"/>
    </location>
    <ligand>
        <name>substrate</name>
    </ligand>
</feature>
<feature type="domain" description="Pseudouridine synthase I TruA alpha/beta" evidence="6">
    <location>
        <begin position="205"/>
        <end position="307"/>
    </location>
</feature>
<evidence type="ECO:0000256" key="3">
    <source>
        <dbReference type="ARBA" id="ARBA00023235"/>
    </source>
</evidence>
<dbReference type="SUPFAM" id="SSF55120">
    <property type="entry name" value="Pseudouridine synthase"/>
    <property type="match status" value="2"/>
</dbReference>
<comment type="similarity">
    <text evidence="1 4 5">Belongs to the tRNA pseudouridine synthase TruA family.</text>
</comment>
<dbReference type="PANTHER" id="PTHR11142:SF0">
    <property type="entry name" value="TRNA PSEUDOURIDINE SYNTHASE-LIKE 1"/>
    <property type="match status" value="1"/>
</dbReference>
<evidence type="ECO:0000256" key="5">
    <source>
        <dbReference type="RuleBase" id="RU003792"/>
    </source>
</evidence>
<keyword evidence="8" id="KW-1185">Reference proteome</keyword>
<accession>A0ABW9AA02</accession>
<keyword evidence="2 4" id="KW-0819">tRNA processing</keyword>
<evidence type="ECO:0000256" key="4">
    <source>
        <dbReference type="HAMAP-Rule" id="MF_00171"/>
    </source>
</evidence>
<dbReference type="Gene3D" id="3.30.70.660">
    <property type="entry name" value="Pseudouridine synthase I, catalytic domain, C-terminal subdomain"/>
    <property type="match status" value="1"/>
</dbReference>
<dbReference type="Proteomes" id="UP001629246">
    <property type="component" value="Unassembled WGS sequence"/>
</dbReference>
<evidence type="ECO:0000256" key="1">
    <source>
        <dbReference type="ARBA" id="ARBA00009375"/>
    </source>
</evidence>
<dbReference type="InterPro" id="IPR001406">
    <property type="entry name" value="PsdUridine_synth_TruA"/>
</dbReference>